<gene>
    <name evidence="2" type="ORF">ACFQH9_27140</name>
</gene>
<dbReference type="RefSeq" id="WP_379570379.1">
    <property type="nucleotide sequence ID" value="NZ_JBHSQK010000087.1"/>
</dbReference>
<dbReference type="Proteomes" id="UP001596119">
    <property type="component" value="Unassembled WGS sequence"/>
</dbReference>
<dbReference type="EMBL" id="JBHSQK010000087">
    <property type="protein sequence ID" value="MFC5951944.1"/>
    <property type="molecule type" value="Genomic_DNA"/>
</dbReference>
<keyword evidence="3" id="KW-1185">Reference proteome</keyword>
<proteinExistence type="predicted"/>
<name>A0ABW1IHS5_9PSEU</name>
<feature type="compositionally biased region" description="Low complexity" evidence="1">
    <location>
        <begin position="199"/>
        <end position="213"/>
    </location>
</feature>
<evidence type="ECO:0000313" key="3">
    <source>
        <dbReference type="Proteomes" id="UP001596119"/>
    </source>
</evidence>
<reference evidence="3" key="1">
    <citation type="journal article" date="2019" name="Int. J. Syst. Evol. Microbiol.">
        <title>The Global Catalogue of Microorganisms (GCM) 10K type strain sequencing project: providing services to taxonomists for standard genome sequencing and annotation.</title>
        <authorList>
            <consortium name="The Broad Institute Genomics Platform"/>
            <consortium name="The Broad Institute Genome Sequencing Center for Infectious Disease"/>
            <person name="Wu L."/>
            <person name="Ma J."/>
        </authorList>
    </citation>
    <scope>NUCLEOTIDE SEQUENCE [LARGE SCALE GENOMIC DNA]</scope>
    <source>
        <strain evidence="3">CGMCC 4.7397</strain>
    </source>
</reference>
<organism evidence="2 3">
    <name type="scientific">Pseudonocardia lutea</name>
    <dbReference type="NCBI Taxonomy" id="2172015"/>
    <lineage>
        <taxon>Bacteria</taxon>
        <taxon>Bacillati</taxon>
        <taxon>Actinomycetota</taxon>
        <taxon>Actinomycetes</taxon>
        <taxon>Pseudonocardiales</taxon>
        <taxon>Pseudonocardiaceae</taxon>
        <taxon>Pseudonocardia</taxon>
    </lineage>
</organism>
<evidence type="ECO:0000256" key="1">
    <source>
        <dbReference type="SAM" id="MobiDB-lite"/>
    </source>
</evidence>
<sequence length="250" mass="25740">MVGRRGDAGERLCVAVDLEGYGRRSDAAQERAQEALAGLLDTAWRAAGAGGVAGPLRQPNGDGEVALLGPEAEPTAVVAMLVALRAGLAALNRSAPQERLRLRAAAHRGPGRPARNGFAGSGVVRTCRFLGSRALRADLAHRPGADLAVALSDPLFGELRGVLRPADFRRVLVVEPAKVFSGHAWLHTGGPLPARVSDTVETGEPGRTPGPEGATMRIEIADGGQVGAVVQARELHGGLVLGPPGARGGR</sequence>
<feature type="region of interest" description="Disordered" evidence="1">
    <location>
        <begin position="195"/>
        <end position="214"/>
    </location>
</feature>
<accession>A0ABW1IHS5</accession>
<comment type="caution">
    <text evidence="2">The sequence shown here is derived from an EMBL/GenBank/DDBJ whole genome shotgun (WGS) entry which is preliminary data.</text>
</comment>
<evidence type="ECO:0000313" key="2">
    <source>
        <dbReference type="EMBL" id="MFC5951944.1"/>
    </source>
</evidence>
<protein>
    <submittedName>
        <fullName evidence="2">Uncharacterized protein</fullName>
    </submittedName>
</protein>